<dbReference type="AlphaFoldDB" id="K8Y5W0"/>
<dbReference type="STRING" id="758847.LSS_00565"/>
<accession>K8Y5W0</accession>
<dbReference type="Gene3D" id="1.10.600.10">
    <property type="entry name" value="Farnesyl Diphosphate Synthase"/>
    <property type="match status" value="1"/>
</dbReference>
<dbReference type="InterPro" id="IPR033749">
    <property type="entry name" value="Polyprenyl_synt_CS"/>
</dbReference>
<protein>
    <submittedName>
        <fullName evidence="7">Geranylgeranyl pyrophosphate synthase</fullName>
    </submittedName>
</protein>
<dbReference type="EMBL" id="CP006694">
    <property type="protein sequence ID" value="EKT88799.1"/>
    <property type="molecule type" value="Genomic_DNA"/>
</dbReference>
<evidence type="ECO:0000313" key="7">
    <source>
        <dbReference type="EMBL" id="EKT88799.1"/>
    </source>
</evidence>
<evidence type="ECO:0000256" key="3">
    <source>
        <dbReference type="ARBA" id="ARBA00022679"/>
    </source>
</evidence>
<comment type="cofactor">
    <cofactor evidence="1">
        <name>Mg(2+)</name>
        <dbReference type="ChEBI" id="CHEBI:18420"/>
    </cofactor>
</comment>
<dbReference type="GO" id="GO:0004659">
    <property type="term" value="F:prenyltransferase activity"/>
    <property type="evidence" value="ECO:0007669"/>
    <property type="project" value="InterPro"/>
</dbReference>
<gene>
    <name evidence="7" type="ORF">LSS_00565</name>
</gene>
<evidence type="ECO:0000256" key="5">
    <source>
        <dbReference type="ARBA" id="ARBA00022842"/>
    </source>
</evidence>
<sequence>MLEPAPIFLTLGKEEVVKASVLKDSLIRKFDKKLETIIREDLKILSEIKTYTIRSGGKRFRPILHYCICQLLNYSGKRWLDVGAIAELIHAASLLHDDVVDEAETRRGLQSVGSKFGNKTAILAGDYLLACGIDHLNDLGYPELMDVFTRVIKDLSVSELIQMEWEKNPKITLDIYNKIVYGKTASLFGAVGISAGILSDKNDKEKKKLRQFGIDLGFFFQKKDDAIDYFTPASKSGKVPLKDFYNGLYTYPILLLLDQADKNDKKLIHSLFAKSERSQGDEVVILSLLSRYQIRKRMDAEFQTIVDNLTKFLNGFPESPIRNLLKEQILKLLEE</sequence>
<evidence type="ECO:0000256" key="2">
    <source>
        <dbReference type="ARBA" id="ARBA00006706"/>
    </source>
</evidence>
<dbReference type="InterPro" id="IPR000092">
    <property type="entry name" value="Polyprenyl_synt"/>
</dbReference>
<dbReference type="PANTHER" id="PTHR12001:SF69">
    <property type="entry name" value="ALL TRANS-POLYPRENYL-DIPHOSPHATE SYNTHASE PDSS1"/>
    <property type="match status" value="1"/>
</dbReference>
<dbReference type="GO" id="GO:0008299">
    <property type="term" value="P:isoprenoid biosynthetic process"/>
    <property type="evidence" value="ECO:0007669"/>
    <property type="project" value="InterPro"/>
</dbReference>
<keyword evidence="5" id="KW-0460">Magnesium</keyword>
<comment type="similarity">
    <text evidence="2 6">Belongs to the FPP/GGPP synthase family.</text>
</comment>
<reference evidence="7 8" key="2">
    <citation type="journal article" date="2014" name="Emerg. Microbes Infect.">
        <title>Potential impact on kidney infection: a whole-genome analysis of Leptospira santarosai serovar Shermani.</title>
        <authorList>
            <person name="Chou L.F."/>
            <person name="Chen T.W."/>
            <person name="Ko Y.C."/>
            <person name="Pan M.J."/>
            <person name="Tian Y.C."/>
            <person name="Chiu C.H."/>
            <person name="Tang P."/>
            <person name="Hung C.C."/>
            <person name="Yang C.W."/>
        </authorList>
    </citation>
    <scope>NUCLEOTIDE SEQUENCE</scope>
    <source>
        <strain evidence="7 8">LT 821</strain>
    </source>
</reference>
<evidence type="ECO:0000256" key="6">
    <source>
        <dbReference type="RuleBase" id="RU004466"/>
    </source>
</evidence>
<dbReference type="KEGG" id="lst:LSS_00565"/>
<dbReference type="CDD" id="cd00685">
    <property type="entry name" value="Trans_IPPS_HT"/>
    <property type="match status" value="1"/>
</dbReference>
<dbReference type="SUPFAM" id="SSF48576">
    <property type="entry name" value="Terpenoid synthases"/>
    <property type="match status" value="1"/>
</dbReference>
<evidence type="ECO:0000256" key="1">
    <source>
        <dbReference type="ARBA" id="ARBA00001946"/>
    </source>
</evidence>
<dbReference type="PROSITE" id="PS00723">
    <property type="entry name" value="POLYPRENYL_SYNTHASE_1"/>
    <property type="match status" value="1"/>
</dbReference>
<keyword evidence="4" id="KW-0479">Metal-binding</keyword>
<reference evidence="7 8" key="1">
    <citation type="journal article" date="2012" name="Gene">
        <title>Sequence of Leptospira santarosai serovar Shermani genome and prediction of virulence-associated genes.</title>
        <authorList>
            <person name="Chou L.F."/>
            <person name="Chen Y.T."/>
            <person name="Lu C.W."/>
            <person name="Ko Y.C."/>
            <person name="Tang C.Y."/>
            <person name="Pan M.J."/>
            <person name="Tian Y.C."/>
            <person name="Chiu C.H."/>
            <person name="Hung C.C."/>
            <person name="Yang C.W."/>
        </authorList>
    </citation>
    <scope>NUCLEOTIDE SEQUENCE [LARGE SCALE GENOMIC DNA]</scope>
    <source>
        <strain evidence="7">LT 821</strain>
    </source>
</reference>
<name>K8Y5W0_9LEPT</name>
<dbReference type="GO" id="GO:0046872">
    <property type="term" value="F:metal ion binding"/>
    <property type="evidence" value="ECO:0007669"/>
    <property type="project" value="UniProtKB-KW"/>
</dbReference>
<dbReference type="SFLD" id="SFLDS00005">
    <property type="entry name" value="Isoprenoid_Synthase_Type_I"/>
    <property type="match status" value="1"/>
</dbReference>
<dbReference type="Pfam" id="PF00348">
    <property type="entry name" value="polyprenyl_synt"/>
    <property type="match status" value="1"/>
</dbReference>
<proteinExistence type="inferred from homology"/>
<dbReference type="InterPro" id="IPR008949">
    <property type="entry name" value="Isoprenoid_synthase_dom_sf"/>
</dbReference>
<evidence type="ECO:0000313" key="8">
    <source>
        <dbReference type="Proteomes" id="UP000035800"/>
    </source>
</evidence>
<dbReference type="PANTHER" id="PTHR12001">
    <property type="entry name" value="GERANYLGERANYL PYROPHOSPHATE SYNTHASE"/>
    <property type="match status" value="1"/>
</dbReference>
<dbReference type="Proteomes" id="UP000035800">
    <property type="component" value="Chromosome I"/>
</dbReference>
<evidence type="ECO:0000256" key="4">
    <source>
        <dbReference type="ARBA" id="ARBA00022723"/>
    </source>
</evidence>
<organism evidence="7 8">
    <name type="scientific">Leptospira santarosai serovar Shermani str. LT 821</name>
    <dbReference type="NCBI Taxonomy" id="758847"/>
    <lineage>
        <taxon>Bacteria</taxon>
        <taxon>Pseudomonadati</taxon>
        <taxon>Spirochaetota</taxon>
        <taxon>Spirochaetia</taxon>
        <taxon>Leptospirales</taxon>
        <taxon>Leptospiraceae</taxon>
        <taxon>Leptospira</taxon>
    </lineage>
</organism>
<keyword evidence="3 6" id="KW-0808">Transferase</keyword>
<dbReference type="PATRIC" id="fig|758847.3.peg.121"/>